<evidence type="ECO:0000256" key="1">
    <source>
        <dbReference type="ARBA" id="ARBA00023125"/>
    </source>
</evidence>
<proteinExistence type="predicted"/>
<dbReference type="InterPro" id="IPR050807">
    <property type="entry name" value="TransReg_Diox_bact_type"/>
</dbReference>
<sequence length="80" mass="9057">MDADLEKFRINLGKRIAQIRLERKLDQTELAAILDGKDKQAINRYEKQGANPTAYILVNLAKALEVSVDELLDFSKLANK</sequence>
<keyword evidence="1" id="KW-0238">DNA-binding</keyword>
<dbReference type="PANTHER" id="PTHR46797">
    <property type="entry name" value="HTH-TYPE TRANSCRIPTIONAL REGULATOR"/>
    <property type="match status" value="1"/>
</dbReference>
<name>A0ABW4ICU5_9SPHI</name>
<protein>
    <submittedName>
        <fullName evidence="3">Helix-turn-helix domain-containing protein</fullName>
    </submittedName>
</protein>
<dbReference type="EMBL" id="JBHUDG010000018">
    <property type="protein sequence ID" value="MFD1630571.1"/>
    <property type="molecule type" value="Genomic_DNA"/>
</dbReference>
<dbReference type="SMART" id="SM00530">
    <property type="entry name" value="HTH_XRE"/>
    <property type="match status" value="1"/>
</dbReference>
<gene>
    <name evidence="3" type="ORF">ACFSAH_11820</name>
</gene>
<keyword evidence="4" id="KW-1185">Reference proteome</keyword>
<dbReference type="Gene3D" id="1.10.260.40">
    <property type="entry name" value="lambda repressor-like DNA-binding domains"/>
    <property type="match status" value="1"/>
</dbReference>
<evidence type="ECO:0000313" key="4">
    <source>
        <dbReference type="Proteomes" id="UP001597118"/>
    </source>
</evidence>
<dbReference type="InterPro" id="IPR001387">
    <property type="entry name" value="Cro/C1-type_HTH"/>
</dbReference>
<organism evidence="3 4">
    <name type="scientific">Pseudopedobacter beijingensis</name>
    <dbReference type="NCBI Taxonomy" id="1207056"/>
    <lineage>
        <taxon>Bacteria</taxon>
        <taxon>Pseudomonadati</taxon>
        <taxon>Bacteroidota</taxon>
        <taxon>Sphingobacteriia</taxon>
        <taxon>Sphingobacteriales</taxon>
        <taxon>Sphingobacteriaceae</taxon>
        <taxon>Pseudopedobacter</taxon>
    </lineage>
</organism>
<evidence type="ECO:0000313" key="3">
    <source>
        <dbReference type="EMBL" id="MFD1630571.1"/>
    </source>
</evidence>
<dbReference type="CDD" id="cd00093">
    <property type="entry name" value="HTH_XRE"/>
    <property type="match status" value="1"/>
</dbReference>
<evidence type="ECO:0000259" key="2">
    <source>
        <dbReference type="PROSITE" id="PS50943"/>
    </source>
</evidence>
<accession>A0ABW4ICU5</accession>
<reference evidence="4" key="1">
    <citation type="journal article" date="2019" name="Int. J. Syst. Evol. Microbiol.">
        <title>The Global Catalogue of Microorganisms (GCM) 10K type strain sequencing project: providing services to taxonomists for standard genome sequencing and annotation.</title>
        <authorList>
            <consortium name="The Broad Institute Genomics Platform"/>
            <consortium name="The Broad Institute Genome Sequencing Center for Infectious Disease"/>
            <person name="Wu L."/>
            <person name="Ma J."/>
        </authorList>
    </citation>
    <scope>NUCLEOTIDE SEQUENCE [LARGE SCALE GENOMIC DNA]</scope>
    <source>
        <strain evidence="4">CCUG 53762</strain>
    </source>
</reference>
<comment type="caution">
    <text evidence="3">The sequence shown here is derived from an EMBL/GenBank/DDBJ whole genome shotgun (WGS) entry which is preliminary data.</text>
</comment>
<dbReference type="PANTHER" id="PTHR46797:SF1">
    <property type="entry name" value="METHYLPHOSPHONATE SYNTHASE"/>
    <property type="match status" value="1"/>
</dbReference>
<dbReference type="Pfam" id="PF01381">
    <property type="entry name" value="HTH_3"/>
    <property type="match status" value="1"/>
</dbReference>
<dbReference type="RefSeq" id="WP_379662948.1">
    <property type="nucleotide sequence ID" value="NZ_JBHUDG010000018.1"/>
</dbReference>
<dbReference type="Proteomes" id="UP001597118">
    <property type="component" value="Unassembled WGS sequence"/>
</dbReference>
<dbReference type="PROSITE" id="PS50943">
    <property type="entry name" value="HTH_CROC1"/>
    <property type="match status" value="1"/>
</dbReference>
<feature type="domain" description="HTH cro/C1-type" evidence="2">
    <location>
        <begin position="16"/>
        <end position="71"/>
    </location>
</feature>
<dbReference type="SUPFAM" id="SSF47413">
    <property type="entry name" value="lambda repressor-like DNA-binding domains"/>
    <property type="match status" value="1"/>
</dbReference>
<dbReference type="InterPro" id="IPR010982">
    <property type="entry name" value="Lambda_DNA-bd_dom_sf"/>
</dbReference>